<feature type="region of interest" description="Disordered" evidence="1">
    <location>
        <begin position="122"/>
        <end position="216"/>
    </location>
</feature>
<keyword evidence="3" id="KW-1185">Reference proteome</keyword>
<feature type="compositionally biased region" description="Acidic residues" evidence="1">
    <location>
        <begin position="177"/>
        <end position="186"/>
    </location>
</feature>
<protein>
    <submittedName>
        <fullName evidence="2">Uncharacterized protein</fullName>
    </submittedName>
</protein>
<evidence type="ECO:0000313" key="3">
    <source>
        <dbReference type="Proteomes" id="UP000193144"/>
    </source>
</evidence>
<dbReference type="OrthoDB" id="3439027at2759"/>
<accession>A0A1Y1YKA2</accession>
<dbReference type="AlphaFoldDB" id="A0A1Y1YKA2"/>
<sequence length="216" mass="24777">MPSFLRHSRSYSYPPCMDNVEFAPSMQEDLSNIDENPFEHFLSPLLEDDDPYDGLSMSAGIAIPEGPRASKSSKFKSTVADKWARYVKHSHPEFHDRYHDAQDDDDESFMQLDDERLIDTPHAVSQLSSPPATPTIIITSPNRGRTQELKASNRHRTSRTLSGHRHSWREPSPDLFTLDETEEEEGPTLKRSKTRRAKDGAERRRSKVDVKEKSRL</sequence>
<proteinExistence type="predicted"/>
<name>A0A1Y1YKA2_9PLEO</name>
<organism evidence="2 3">
    <name type="scientific">Clohesyomyces aquaticus</name>
    <dbReference type="NCBI Taxonomy" id="1231657"/>
    <lineage>
        <taxon>Eukaryota</taxon>
        <taxon>Fungi</taxon>
        <taxon>Dikarya</taxon>
        <taxon>Ascomycota</taxon>
        <taxon>Pezizomycotina</taxon>
        <taxon>Dothideomycetes</taxon>
        <taxon>Pleosporomycetidae</taxon>
        <taxon>Pleosporales</taxon>
        <taxon>Lindgomycetaceae</taxon>
        <taxon>Clohesyomyces</taxon>
    </lineage>
</organism>
<feature type="compositionally biased region" description="Basic and acidic residues" evidence="1">
    <location>
        <begin position="197"/>
        <end position="216"/>
    </location>
</feature>
<dbReference type="Proteomes" id="UP000193144">
    <property type="component" value="Unassembled WGS sequence"/>
</dbReference>
<feature type="compositionally biased region" description="Basic residues" evidence="1">
    <location>
        <begin position="152"/>
        <end position="167"/>
    </location>
</feature>
<gene>
    <name evidence="2" type="ORF">BCR34DRAFT_607070</name>
</gene>
<comment type="caution">
    <text evidence="2">The sequence shown here is derived from an EMBL/GenBank/DDBJ whole genome shotgun (WGS) entry which is preliminary data.</text>
</comment>
<evidence type="ECO:0000256" key="1">
    <source>
        <dbReference type="SAM" id="MobiDB-lite"/>
    </source>
</evidence>
<feature type="compositionally biased region" description="Low complexity" evidence="1">
    <location>
        <begin position="128"/>
        <end position="141"/>
    </location>
</feature>
<evidence type="ECO:0000313" key="2">
    <source>
        <dbReference type="EMBL" id="ORX98024.1"/>
    </source>
</evidence>
<dbReference type="EMBL" id="MCFA01000223">
    <property type="protein sequence ID" value="ORX98024.1"/>
    <property type="molecule type" value="Genomic_DNA"/>
</dbReference>
<reference evidence="2 3" key="1">
    <citation type="submission" date="2016-07" db="EMBL/GenBank/DDBJ databases">
        <title>Pervasive Adenine N6-methylation of Active Genes in Fungi.</title>
        <authorList>
            <consortium name="DOE Joint Genome Institute"/>
            <person name="Mondo S.J."/>
            <person name="Dannebaum R.O."/>
            <person name="Kuo R.C."/>
            <person name="Labutti K."/>
            <person name="Haridas S."/>
            <person name="Kuo A."/>
            <person name="Salamov A."/>
            <person name="Ahrendt S.R."/>
            <person name="Lipzen A."/>
            <person name="Sullivan W."/>
            <person name="Andreopoulos W.B."/>
            <person name="Clum A."/>
            <person name="Lindquist E."/>
            <person name="Daum C."/>
            <person name="Ramamoorthy G.K."/>
            <person name="Gryganskyi A."/>
            <person name="Culley D."/>
            <person name="Magnuson J.K."/>
            <person name="James T.Y."/>
            <person name="O'Malley M.A."/>
            <person name="Stajich J.E."/>
            <person name="Spatafora J.W."/>
            <person name="Visel A."/>
            <person name="Grigoriev I.V."/>
        </authorList>
    </citation>
    <scope>NUCLEOTIDE SEQUENCE [LARGE SCALE GENOMIC DNA]</scope>
    <source>
        <strain evidence="2 3">CBS 115471</strain>
    </source>
</reference>